<dbReference type="InterPro" id="IPR006860">
    <property type="entry name" value="FecR"/>
</dbReference>
<feature type="domain" description="FecR protein" evidence="1">
    <location>
        <begin position="91"/>
        <end position="189"/>
    </location>
</feature>
<evidence type="ECO:0000313" key="3">
    <source>
        <dbReference type="Proteomes" id="UP000247099"/>
    </source>
</evidence>
<comment type="caution">
    <text evidence="2">The sequence shown here is derived from an EMBL/GenBank/DDBJ whole genome shotgun (WGS) entry which is preliminary data.</text>
</comment>
<dbReference type="AlphaFoldDB" id="A0A317ZHI8"/>
<dbReference type="Pfam" id="PF04773">
    <property type="entry name" value="FecR"/>
    <property type="match status" value="1"/>
</dbReference>
<protein>
    <recommendedName>
        <fullName evidence="1">FecR protein domain-containing protein</fullName>
    </recommendedName>
</protein>
<dbReference type="PANTHER" id="PTHR38731:SF1">
    <property type="entry name" value="FECR PROTEIN DOMAIN-CONTAINING PROTEIN"/>
    <property type="match status" value="1"/>
</dbReference>
<dbReference type="PANTHER" id="PTHR38731">
    <property type="entry name" value="LIPL45-RELATED LIPOPROTEIN-RELATED"/>
    <property type="match status" value="1"/>
</dbReference>
<accession>A0A317ZHI8</accession>
<sequence length="305" mass="33181">MIKHLKKLETWFSYLRLNHPAIFHTKPFFYMRALKVSFLSLAVCLITSISVHAAQLASAKVVKVTGVVNKIDSDGSKTQLVAGDILEEGDKVSARALSEADLVFSNGSELTVGQSTEMEIATLKQQSFSGSQSYEQLQADPSQSQTLLLLNYGSVSGHVKKLRPDSRFDIKTPLGTAAIRGTQFNVQVTVDSAGNIIFSCTNIDGVIDIISRAGGTEEWVNNTKQSKYDATLPEDVTEQIPQEHTIVISLGPGDRGYEEIYNLLQVPTRKPNVVTPGTIFGEEDELGIIVVSPEGPTNTPQSTPQ</sequence>
<dbReference type="Gene3D" id="2.60.120.1440">
    <property type="match status" value="1"/>
</dbReference>
<name>A0A317ZHI8_9BACT</name>
<evidence type="ECO:0000313" key="2">
    <source>
        <dbReference type="EMBL" id="PXA03703.1"/>
    </source>
</evidence>
<dbReference type="InParanoid" id="A0A317ZHI8"/>
<keyword evidence="3" id="KW-1185">Reference proteome</keyword>
<dbReference type="EMBL" id="QHJQ01000007">
    <property type="protein sequence ID" value="PXA03703.1"/>
    <property type="molecule type" value="Genomic_DNA"/>
</dbReference>
<reference evidence="2 3" key="1">
    <citation type="submission" date="2018-05" db="EMBL/GenBank/DDBJ databases">
        <title>Coraliomargarita sinensis sp. nov., isolated from a marine solar saltern.</title>
        <authorList>
            <person name="Zhou L.Y."/>
        </authorList>
    </citation>
    <scope>NUCLEOTIDE SEQUENCE [LARGE SCALE GENOMIC DNA]</scope>
    <source>
        <strain evidence="2 3">WN38</strain>
    </source>
</reference>
<dbReference type="Proteomes" id="UP000247099">
    <property type="component" value="Unassembled WGS sequence"/>
</dbReference>
<evidence type="ECO:0000259" key="1">
    <source>
        <dbReference type="Pfam" id="PF04773"/>
    </source>
</evidence>
<gene>
    <name evidence="2" type="ORF">DDZ13_10435</name>
</gene>
<proteinExistence type="predicted"/>
<organism evidence="2 3">
    <name type="scientific">Coraliomargarita sinensis</name>
    <dbReference type="NCBI Taxonomy" id="2174842"/>
    <lineage>
        <taxon>Bacteria</taxon>
        <taxon>Pseudomonadati</taxon>
        <taxon>Verrucomicrobiota</taxon>
        <taxon>Opitutia</taxon>
        <taxon>Puniceicoccales</taxon>
        <taxon>Coraliomargaritaceae</taxon>
        <taxon>Coraliomargarita</taxon>
    </lineage>
</organism>